<sequence length="123" mass="13866">MTLDVGDFEDWRKTFYDFGRIGRNAAGEVERIIERKDANDEEKLIVEVNPGYYCFSVEWVKQNIEKLGNKNAQGEFYLTDLIGLAMSQGYPIETMTVNNPLEGIGVNSPEQLKLAEEALASVV</sequence>
<evidence type="ECO:0000256" key="2">
    <source>
        <dbReference type="ARBA" id="ARBA00022695"/>
    </source>
</evidence>
<dbReference type="GO" id="GO:0019134">
    <property type="term" value="F:glucosamine-1-phosphate N-acetyltransferase activity"/>
    <property type="evidence" value="ECO:0007669"/>
    <property type="project" value="UniProtKB-EC"/>
</dbReference>
<dbReference type="PATRIC" id="fig|1618993.3.peg.1122"/>
<dbReference type="PANTHER" id="PTHR43584:SF3">
    <property type="entry name" value="BIFUNCTIONAL PROTEIN GLMU"/>
    <property type="match status" value="1"/>
</dbReference>
<dbReference type="InterPro" id="IPR029044">
    <property type="entry name" value="Nucleotide-diphossugar_trans"/>
</dbReference>
<reference evidence="7 8" key="1">
    <citation type="journal article" date="2015" name="Nature">
        <title>rRNA introns, odd ribosomes, and small enigmatic genomes across a large radiation of phyla.</title>
        <authorList>
            <person name="Brown C.T."/>
            <person name="Hug L.A."/>
            <person name="Thomas B.C."/>
            <person name="Sharon I."/>
            <person name="Castelle C.J."/>
            <person name="Singh A."/>
            <person name="Wilkins M.J."/>
            <person name="Williams K.H."/>
            <person name="Banfield J.F."/>
        </authorList>
    </citation>
    <scope>NUCLEOTIDE SEQUENCE [LARGE SCALE GENOMIC DNA]</scope>
</reference>
<keyword evidence="1 7" id="KW-0808">Transferase</keyword>
<comment type="catalytic activity">
    <reaction evidence="4">
        <text>alpha-D-glucosamine 1-phosphate + acetyl-CoA = N-acetyl-alpha-D-glucosamine 1-phosphate + CoA + H(+)</text>
        <dbReference type="Rhea" id="RHEA:13725"/>
        <dbReference type="ChEBI" id="CHEBI:15378"/>
        <dbReference type="ChEBI" id="CHEBI:57287"/>
        <dbReference type="ChEBI" id="CHEBI:57288"/>
        <dbReference type="ChEBI" id="CHEBI:57776"/>
        <dbReference type="ChEBI" id="CHEBI:58516"/>
        <dbReference type="EC" id="2.3.1.157"/>
    </reaction>
</comment>
<keyword evidence="3" id="KW-0012">Acyltransferase</keyword>
<gene>
    <name evidence="7" type="ORF">UX09_C0068G0001</name>
</gene>
<evidence type="ECO:0000256" key="4">
    <source>
        <dbReference type="ARBA" id="ARBA00048247"/>
    </source>
</evidence>
<proteinExistence type="predicted"/>
<comment type="catalytic activity">
    <reaction evidence="5">
        <text>N-acetyl-alpha-D-glucosamine 1-phosphate + UTP + H(+) = UDP-N-acetyl-alpha-D-glucosamine + diphosphate</text>
        <dbReference type="Rhea" id="RHEA:13509"/>
        <dbReference type="ChEBI" id="CHEBI:15378"/>
        <dbReference type="ChEBI" id="CHEBI:33019"/>
        <dbReference type="ChEBI" id="CHEBI:46398"/>
        <dbReference type="ChEBI" id="CHEBI:57705"/>
        <dbReference type="ChEBI" id="CHEBI:57776"/>
        <dbReference type="EC" id="2.7.7.23"/>
    </reaction>
</comment>
<keyword evidence="2" id="KW-0548">Nucleotidyltransferase</keyword>
<evidence type="ECO:0000256" key="3">
    <source>
        <dbReference type="ARBA" id="ARBA00023315"/>
    </source>
</evidence>
<evidence type="ECO:0000313" key="7">
    <source>
        <dbReference type="EMBL" id="KKU05524.1"/>
    </source>
</evidence>
<dbReference type="Proteomes" id="UP000034354">
    <property type="component" value="Unassembled WGS sequence"/>
</dbReference>
<comment type="caution">
    <text evidence="7">The sequence shown here is derived from an EMBL/GenBank/DDBJ whole genome shotgun (WGS) entry which is preliminary data.</text>
</comment>
<evidence type="ECO:0000256" key="6">
    <source>
        <dbReference type="ARBA" id="ARBA00049628"/>
    </source>
</evidence>
<organism evidence="7 8">
    <name type="scientific">Candidatus Uhrbacteria bacterium GW2011_GWE2_45_35</name>
    <dbReference type="NCBI Taxonomy" id="1618993"/>
    <lineage>
        <taxon>Bacteria</taxon>
        <taxon>Candidatus Uhriibacteriota</taxon>
    </lineage>
</organism>
<dbReference type="STRING" id="1618993.UX09_C0068G0001"/>
<dbReference type="PANTHER" id="PTHR43584">
    <property type="entry name" value="NUCLEOTIDYL TRANSFERASE"/>
    <property type="match status" value="1"/>
</dbReference>
<dbReference type="AlphaFoldDB" id="A0A0G1MB59"/>
<protein>
    <submittedName>
        <fullName evidence="7">MobA-like protein NTP transferase domain protein</fullName>
    </submittedName>
</protein>
<name>A0A0G1MB59_9BACT</name>
<accession>A0A0G1MB59</accession>
<dbReference type="SUPFAM" id="SSF53448">
    <property type="entry name" value="Nucleotide-diphospho-sugar transferases"/>
    <property type="match status" value="1"/>
</dbReference>
<evidence type="ECO:0000313" key="8">
    <source>
        <dbReference type="Proteomes" id="UP000034354"/>
    </source>
</evidence>
<dbReference type="EMBL" id="LCKW01000068">
    <property type="protein sequence ID" value="KKU05524.1"/>
    <property type="molecule type" value="Genomic_DNA"/>
</dbReference>
<comment type="function">
    <text evidence="6">Catalyzes the last two sequential reactions in the de novo biosynthetic pathway for UDP-N-acetylglucosamine (UDP-GlcNAc). The C-terminal domain catalyzes the transfer of acetyl group from acetyl coenzyme A to glucosamine-1-phosphate (GlcN-1-P) to produce N-acetylglucosamine-1-phosphate (GlcNAc-1-P), which is converted into UDP-GlcNAc by the transfer of uridine 5-monophosphate (from uridine 5-triphosphate), a reaction catalyzed by the N-terminal domain.</text>
</comment>
<evidence type="ECO:0000256" key="5">
    <source>
        <dbReference type="ARBA" id="ARBA00048493"/>
    </source>
</evidence>
<evidence type="ECO:0000256" key="1">
    <source>
        <dbReference type="ARBA" id="ARBA00022679"/>
    </source>
</evidence>
<dbReference type="GO" id="GO:0003977">
    <property type="term" value="F:UDP-N-acetylglucosamine diphosphorylase activity"/>
    <property type="evidence" value="ECO:0007669"/>
    <property type="project" value="UniProtKB-EC"/>
</dbReference>
<dbReference type="Gene3D" id="3.90.550.10">
    <property type="entry name" value="Spore Coat Polysaccharide Biosynthesis Protein SpsA, Chain A"/>
    <property type="match status" value="1"/>
</dbReference>
<dbReference type="InterPro" id="IPR050065">
    <property type="entry name" value="GlmU-like"/>
</dbReference>